<keyword evidence="5" id="KW-0804">Transcription</keyword>
<dbReference type="EMBL" id="JACEON010000005">
    <property type="protein sequence ID" value="MBA4611480.1"/>
    <property type="molecule type" value="Genomic_DNA"/>
</dbReference>
<dbReference type="GO" id="GO:0003677">
    <property type="term" value="F:DNA binding"/>
    <property type="evidence" value="ECO:0007669"/>
    <property type="project" value="UniProtKB-KW"/>
</dbReference>
<comment type="similarity">
    <text evidence="1">Belongs to the LysR transcriptional regulatory family.</text>
</comment>
<evidence type="ECO:0000256" key="5">
    <source>
        <dbReference type="ARBA" id="ARBA00023163"/>
    </source>
</evidence>
<evidence type="ECO:0000256" key="1">
    <source>
        <dbReference type="ARBA" id="ARBA00009437"/>
    </source>
</evidence>
<dbReference type="Pfam" id="PF00126">
    <property type="entry name" value="HTH_1"/>
    <property type="match status" value="1"/>
</dbReference>
<dbReference type="Gene3D" id="3.40.190.10">
    <property type="entry name" value="Periplasmic binding protein-like II"/>
    <property type="match status" value="2"/>
</dbReference>
<proteinExistence type="inferred from homology"/>
<dbReference type="InterPro" id="IPR005119">
    <property type="entry name" value="LysR_subst-bd"/>
</dbReference>
<evidence type="ECO:0000259" key="6">
    <source>
        <dbReference type="PROSITE" id="PS50931"/>
    </source>
</evidence>
<keyword evidence="2" id="KW-0805">Transcription regulation</keyword>
<name>A0A838XXG3_9HYPH</name>
<dbReference type="Gene3D" id="1.10.10.10">
    <property type="entry name" value="Winged helix-like DNA-binding domain superfamily/Winged helix DNA-binding domain"/>
    <property type="match status" value="1"/>
</dbReference>
<feature type="domain" description="HTH lysR-type" evidence="6">
    <location>
        <begin position="3"/>
        <end position="60"/>
    </location>
</feature>
<dbReference type="InterPro" id="IPR000847">
    <property type="entry name" value="LysR_HTH_N"/>
</dbReference>
<keyword evidence="4" id="KW-0010">Activator</keyword>
<dbReference type="PANTHER" id="PTHR30346:SF26">
    <property type="entry name" value="HYDROGEN PEROXIDE-INDUCIBLE GENES ACTIVATOR"/>
    <property type="match status" value="1"/>
</dbReference>
<evidence type="ECO:0000313" key="7">
    <source>
        <dbReference type="EMBL" id="MBA4611480.1"/>
    </source>
</evidence>
<dbReference type="PROSITE" id="PS50931">
    <property type="entry name" value="HTH_LYSR"/>
    <property type="match status" value="1"/>
</dbReference>
<evidence type="ECO:0000256" key="2">
    <source>
        <dbReference type="ARBA" id="ARBA00023015"/>
    </source>
</evidence>
<evidence type="ECO:0000313" key="8">
    <source>
        <dbReference type="Proteomes" id="UP000559404"/>
    </source>
</evidence>
<dbReference type="GO" id="GO:0003700">
    <property type="term" value="F:DNA-binding transcription factor activity"/>
    <property type="evidence" value="ECO:0007669"/>
    <property type="project" value="InterPro"/>
</dbReference>
<keyword evidence="3" id="KW-0238">DNA-binding</keyword>
<evidence type="ECO:0000256" key="3">
    <source>
        <dbReference type="ARBA" id="ARBA00023125"/>
    </source>
</evidence>
<dbReference type="InterPro" id="IPR036388">
    <property type="entry name" value="WH-like_DNA-bd_sf"/>
</dbReference>
<reference evidence="7 8" key="2">
    <citation type="submission" date="2020-08" db="EMBL/GenBank/DDBJ databases">
        <title>Stappia taiwanensis sp. nov., isolated from a coastal thermal spring.</title>
        <authorList>
            <person name="Kampfer P."/>
        </authorList>
    </citation>
    <scope>NUCLEOTIDE SEQUENCE [LARGE SCALE GENOMIC DNA]</scope>
    <source>
        <strain evidence="7 8">DSM 23284</strain>
    </source>
</reference>
<dbReference type="Proteomes" id="UP000559404">
    <property type="component" value="Unassembled WGS sequence"/>
</dbReference>
<keyword evidence="8" id="KW-1185">Reference proteome</keyword>
<dbReference type="CDD" id="cd08411">
    <property type="entry name" value="PBP2_OxyR"/>
    <property type="match status" value="1"/>
</dbReference>
<dbReference type="InterPro" id="IPR036390">
    <property type="entry name" value="WH_DNA-bd_sf"/>
</dbReference>
<dbReference type="GO" id="GO:0032993">
    <property type="term" value="C:protein-DNA complex"/>
    <property type="evidence" value="ECO:0007669"/>
    <property type="project" value="TreeGrafter"/>
</dbReference>
<dbReference type="AlphaFoldDB" id="A0A838XXG3"/>
<reference evidence="7 8" key="1">
    <citation type="submission" date="2020-07" db="EMBL/GenBank/DDBJ databases">
        <authorList>
            <person name="Li M."/>
        </authorList>
    </citation>
    <scope>NUCLEOTIDE SEQUENCE [LARGE SCALE GENOMIC DNA]</scope>
    <source>
        <strain evidence="7 8">DSM 23284</strain>
    </source>
</reference>
<comment type="caution">
    <text evidence="7">The sequence shown here is derived from an EMBL/GenBank/DDBJ whole genome shotgun (WGS) entry which is preliminary data.</text>
</comment>
<dbReference type="FunFam" id="1.10.10.10:FF:000001">
    <property type="entry name" value="LysR family transcriptional regulator"/>
    <property type="match status" value="1"/>
</dbReference>
<dbReference type="SUPFAM" id="SSF53850">
    <property type="entry name" value="Periplasmic binding protein-like II"/>
    <property type="match status" value="1"/>
</dbReference>
<gene>
    <name evidence="7" type="ORF">H1W37_07460</name>
</gene>
<evidence type="ECO:0000256" key="4">
    <source>
        <dbReference type="ARBA" id="ARBA00023159"/>
    </source>
</evidence>
<protein>
    <submittedName>
        <fullName evidence="7">Hydrogen peroxide-inducible genes activator</fullName>
    </submittedName>
</protein>
<dbReference type="RefSeq" id="WP_181759673.1">
    <property type="nucleotide sequence ID" value="NZ_BMCR01000006.1"/>
</dbReference>
<dbReference type="Pfam" id="PF03466">
    <property type="entry name" value="LysR_substrate"/>
    <property type="match status" value="1"/>
</dbReference>
<dbReference type="PANTHER" id="PTHR30346">
    <property type="entry name" value="TRANSCRIPTIONAL DUAL REGULATOR HCAR-RELATED"/>
    <property type="match status" value="1"/>
</dbReference>
<dbReference type="SUPFAM" id="SSF46785">
    <property type="entry name" value="Winged helix' DNA-binding domain"/>
    <property type="match status" value="1"/>
</dbReference>
<sequence>MLPTLRQMQYFVALAETRSFVRAARVCHVTQSTLSAGIRQFETCLGAELVDRSGRSIALTDAGQTILDRVSGILRDAEDLAGAVRTARQPLSGRLRLGVIPSIAPYLLPQVLPGLRARYPDLRLHLREGLTGALMEALREGRLDVLLIAFPYDTQGLETEMIGEDPLLLAVPGDHAFASGGCVSLAKLRGEPLLLLEDGHCLREHVLRAFDGAAPPESDEIQASSMTTLVQMVDNGLGITLLPRIAADAGVTRGTGLVLTPLEAPLATRELGLVWRRRSGHGADAQALAAALRGYLNERGRQTRGEGA</sequence>
<accession>A0A838XXG3</accession>
<organism evidence="7 8">
    <name type="scientific">Stappia taiwanensis</name>
    <dbReference type="NCBI Taxonomy" id="992267"/>
    <lineage>
        <taxon>Bacteria</taxon>
        <taxon>Pseudomonadati</taxon>
        <taxon>Pseudomonadota</taxon>
        <taxon>Alphaproteobacteria</taxon>
        <taxon>Hyphomicrobiales</taxon>
        <taxon>Stappiaceae</taxon>
        <taxon>Stappia</taxon>
    </lineage>
</organism>